<dbReference type="InterPro" id="IPR050570">
    <property type="entry name" value="Cell_wall_metabolism_enzyme"/>
</dbReference>
<feature type="chain" id="PRO_5040925106" evidence="1">
    <location>
        <begin position="32"/>
        <end position="317"/>
    </location>
</feature>
<dbReference type="GO" id="GO:0004222">
    <property type="term" value="F:metalloendopeptidase activity"/>
    <property type="evidence" value="ECO:0007669"/>
    <property type="project" value="TreeGrafter"/>
</dbReference>
<evidence type="ECO:0000313" key="3">
    <source>
        <dbReference type="EMBL" id="MCP2266683.1"/>
    </source>
</evidence>
<dbReference type="RefSeq" id="WP_253838811.1">
    <property type="nucleotide sequence ID" value="NZ_JAMTCS010000013.1"/>
</dbReference>
<accession>A0A9X2G6W6</accession>
<dbReference type="PANTHER" id="PTHR21666:SF294">
    <property type="entry name" value="PEPTIDASE M23"/>
    <property type="match status" value="1"/>
</dbReference>
<comment type="caution">
    <text evidence="3">The sequence shown here is derived from an EMBL/GenBank/DDBJ whole genome shotgun (WGS) entry which is preliminary data.</text>
</comment>
<name>A0A9X2G6W6_9MICO</name>
<evidence type="ECO:0000259" key="2">
    <source>
        <dbReference type="Pfam" id="PF01551"/>
    </source>
</evidence>
<dbReference type="Proteomes" id="UP001139493">
    <property type="component" value="Unassembled WGS sequence"/>
</dbReference>
<feature type="signal peptide" evidence="1">
    <location>
        <begin position="1"/>
        <end position="31"/>
    </location>
</feature>
<feature type="domain" description="M23ase beta-sheet core" evidence="2">
    <location>
        <begin position="91"/>
        <end position="181"/>
    </location>
</feature>
<dbReference type="InterPro" id="IPR016047">
    <property type="entry name" value="M23ase_b-sheet_dom"/>
</dbReference>
<proteinExistence type="predicted"/>
<sequence>MSGISPIHSSPTRRRTARRLMARHWALAALAAFTLAATPAATATASVVAPDAVVPLATAHRSPFSCGKTFYANNWSGGHNPSGSIDWQSYDGDAVGGENVRATAAGTATFDDEGSTSYGKWVQIVHSDGTRTRYAHLATMVRAPGQTMSVSRGTVIGTVGSTGGSSAPHLHYEQRSSSGVVDTSPTVDGVTVSLGQKKAVTSTNGCGGSSNPYTPQEVCGSAFSVIDSAALGSVGRTYLLYNASNGNNCVVTLKSTNLGTPTAVSAFLEPQGASRTTDSGNFSYYAGPVKRSAPGTCVKWGGSVGGTAYTSPFEHCG</sequence>
<gene>
    <name evidence="3" type="ORF">APR03_004053</name>
</gene>
<dbReference type="Pfam" id="PF01551">
    <property type="entry name" value="Peptidase_M23"/>
    <property type="match status" value="1"/>
</dbReference>
<evidence type="ECO:0000313" key="4">
    <source>
        <dbReference type="Proteomes" id="UP001139493"/>
    </source>
</evidence>
<dbReference type="PANTHER" id="PTHR21666">
    <property type="entry name" value="PEPTIDASE-RELATED"/>
    <property type="match status" value="1"/>
</dbReference>
<dbReference type="SUPFAM" id="SSF51261">
    <property type="entry name" value="Duplicated hybrid motif"/>
    <property type="match status" value="1"/>
</dbReference>
<dbReference type="InterPro" id="IPR011055">
    <property type="entry name" value="Dup_hybrid_motif"/>
</dbReference>
<keyword evidence="4" id="KW-1185">Reference proteome</keyword>
<protein>
    <submittedName>
        <fullName evidence="3">Peptidase family M23</fullName>
    </submittedName>
</protein>
<keyword evidence="1" id="KW-0732">Signal</keyword>
<dbReference type="CDD" id="cd12797">
    <property type="entry name" value="M23_peptidase"/>
    <property type="match status" value="1"/>
</dbReference>
<reference evidence="3" key="1">
    <citation type="submission" date="2022-06" db="EMBL/GenBank/DDBJ databases">
        <title>Genomic Encyclopedia of Archaeal and Bacterial Type Strains, Phase II (KMG-II): from individual species to whole genera.</title>
        <authorList>
            <person name="Goeker M."/>
        </authorList>
    </citation>
    <scope>NUCLEOTIDE SEQUENCE</scope>
    <source>
        <strain evidence="3">DSM 26652</strain>
    </source>
</reference>
<dbReference type="AlphaFoldDB" id="A0A9X2G6W6"/>
<evidence type="ECO:0000256" key="1">
    <source>
        <dbReference type="SAM" id="SignalP"/>
    </source>
</evidence>
<dbReference type="Gene3D" id="2.70.70.10">
    <property type="entry name" value="Glucose Permease (Domain IIA)"/>
    <property type="match status" value="1"/>
</dbReference>
<organism evidence="3 4">
    <name type="scientific">Promicromonospora thailandica</name>
    <dbReference type="NCBI Taxonomy" id="765201"/>
    <lineage>
        <taxon>Bacteria</taxon>
        <taxon>Bacillati</taxon>
        <taxon>Actinomycetota</taxon>
        <taxon>Actinomycetes</taxon>
        <taxon>Micrococcales</taxon>
        <taxon>Promicromonosporaceae</taxon>
        <taxon>Promicromonospora</taxon>
    </lineage>
</organism>
<dbReference type="EMBL" id="JAMTCS010000013">
    <property type="protein sequence ID" value="MCP2266683.1"/>
    <property type="molecule type" value="Genomic_DNA"/>
</dbReference>